<evidence type="ECO:0000313" key="2">
    <source>
        <dbReference type="Proteomes" id="UP001200741"/>
    </source>
</evidence>
<dbReference type="RefSeq" id="WP_233372999.1">
    <property type="nucleotide sequence ID" value="NZ_JAJTWU010000006.1"/>
</dbReference>
<dbReference type="Proteomes" id="UP001200741">
    <property type="component" value="Unassembled WGS sequence"/>
</dbReference>
<keyword evidence="2" id="KW-1185">Reference proteome</keyword>
<protein>
    <recommendedName>
        <fullName evidence="3">GNAT family N-acetyltransferase</fullName>
    </recommendedName>
</protein>
<accession>A0ABS8XW65</accession>
<gene>
    <name evidence="1" type="ORF">LXT13_16210</name>
</gene>
<evidence type="ECO:0000313" key="1">
    <source>
        <dbReference type="EMBL" id="MCE4555950.1"/>
    </source>
</evidence>
<proteinExistence type="predicted"/>
<evidence type="ECO:0008006" key="3">
    <source>
        <dbReference type="Google" id="ProtNLM"/>
    </source>
</evidence>
<reference evidence="1 2" key="1">
    <citation type="submission" date="2021-12" db="EMBL/GenBank/DDBJ databases">
        <title>Genome seq of P8.</title>
        <authorList>
            <person name="Seo T."/>
        </authorList>
    </citation>
    <scope>NUCLEOTIDE SEQUENCE [LARGE SCALE GENOMIC DNA]</scope>
    <source>
        <strain evidence="1 2">P8</strain>
    </source>
</reference>
<sequence>MHLTIQPVHQLSAQRWDQIWAFTAAYARTSRGFFEEMLRAKSHVALVYTDKGRQTLVGTASIDTRVVSFEGRDVVMIYTGDVLLREDIRGRNVLQRVGLICFLRARLRHPFKRIYWFLGASTHQAYLVLARGLCSYWPRPELSTPAAMERLRDRFARVVLPQLWDAVDGVFRTGGTKLLNSLQTPFTPRELQDPHIRFFLARNPGYAQGDLLACLAPLDLGNWISILRSGIARYFRRRRR</sequence>
<name>A0ABS8XW65_9BURK</name>
<dbReference type="EMBL" id="JAJTWU010000006">
    <property type="protein sequence ID" value="MCE4555950.1"/>
    <property type="molecule type" value="Genomic_DNA"/>
</dbReference>
<comment type="caution">
    <text evidence="1">The sequence shown here is derived from an EMBL/GenBank/DDBJ whole genome shotgun (WGS) entry which is preliminary data.</text>
</comment>
<organism evidence="1 2">
    <name type="scientific">Pelomonas cellulosilytica</name>
    <dbReference type="NCBI Taxonomy" id="2906762"/>
    <lineage>
        <taxon>Bacteria</taxon>
        <taxon>Pseudomonadati</taxon>
        <taxon>Pseudomonadota</taxon>
        <taxon>Betaproteobacteria</taxon>
        <taxon>Burkholderiales</taxon>
        <taxon>Sphaerotilaceae</taxon>
        <taxon>Roseateles</taxon>
    </lineage>
</organism>